<dbReference type="InterPro" id="IPR018952">
    <property type="entry name" value="2-5-oligoAdlate_synth_1_dom2/C"/>
</dbReference>
<dbReference type="GO" id="GO:0005654">
    <property type="term" value="C:nucleoplasm"/>
    <property type="evidence" value="ECO:0007669"/>
    <property type="project" value="TreeGrafter"/>
</dbReference>
<gene>
    <name evidence="4" type="ORF">MCOR_49342</name>
</gene>
<accession>A0A6J8E7P5</accession>
<dbReference type="Pfam" id="PF10421">
    <property type="entry name" value="OAS1_C"/>
    <property type="match status" value="1"/>
</dbReference>
<feature type="domain" description="2'-5'-oligoadenylate synthetase 1" evidence="3">
    <location>
        <begin position="184"/>
        <end position="324"/>
    </location>
</feature>
<keyword evidence="4" id="KW-0548">Nucleotidyltransferase</keyword>
<dbReference type="PROSITE" id="PS50152">
    <property type="entry name" value="25A_SYNTH_3"/>
    <property type="match status" value="1"/>
</dbReference>
<evidence type="ECO:0000259" key="2">
    <source>
        <dbReference type="Pfam" id="PF01909"/>
    </source>
</evidence>
<evidence type="ECO:0000313" key="4">
    <source>
        <dbReference type="EMBL" id="CAC5416754.1"/>
    </source>
</evidence>
<keyword evidence="5" id="KW-1185">Reference proteome</keyword>
<dbReference type="GO" id="GO:0001730">
    <property type="term" value="F:2'-5'-oligoadenylate synthetase activity"/>
    <property type="evidence" value="ECO:0007669"/>
    <property type="project" value="UniProtKB-EC"/>
</dbReference>
<dbReference type="Pfam" id="PF01909">
    <property type="entry name" value="NTP_transf_2"/>
    <property type="match status" value="1"/>
</dbReference>
<dbReference type="SUPFAM" id="SSF81301">
    <property type="entry name" value="Nucleotidyltransferase"/>
    <property type="match status" value="1"/>
</dbReference>
<proteinExistence type="inferred from homology"/>
<dbReference type="InterPro" id="IPR043519">
    <property type="entry name" value="NT_sf"/>
</dbReference>
<dbReference type="AlphaFoldDB" id="A0A6J8E7P5"/>
<dbReference type="GO" id="GO:0003725">
    <property type="term" value="F:double-stranded RNA binding"/>
    <property type="evidence" value="ECO:0007669"/>
    <property type="project" value="TreeGrafter"/>
</dbReference>
<dbReference type="GO" id="GO:0016020">
    <property type="term" value="C:membrane"/>
    <property type="evidence" value="ECO:0007669"/>
    <property type="project" value="TreeGrafter"/>
</dbReference>
<dbReference type="Gene3D" id="1.10.1410.20">
    <property type="entry name" value="2'-5'-oligoadenylate synthetase 1, domain 2"/>
    <property type="match status" value="1"/>
</dbReference>
<dbReference type="PANTHER" id="PTHR11258:SF11">
    <property type="entry name" value="C2H2-TYPE DOMAIN-CONTAINING PROTEIN"/>
    <property type="match status" value="1"/>
</dbReference>
<dbReference type="PANTHER" id="PTHR11258">
    <property type="entry name" value="2-5 OLIGOADENYLATE SYNTHETASE"/>
    <property type="match status" value="1"/>
</dbReference>
<evidence type="ECO:0000259" key="3">
    <source>
        <dbReference type="Pfam" id="PF10421"/>
    </source>
</evidence>
<dbReference type="Gene3D" id="3.30.460.10">
    <property type="entry name" value="Beta Polymerase, domain 2"/>
    <property type="match status" value="1"/>
</dbReference>
<dbReference type="GO" id="GO:0005829">
    <property type="term" value="C:cytosol"/>
    <property type="evidence" value="ECO:0007669"/>
    <property type="project" value="TreeGrafter"/>
</dbReference>
<dbReference type="EC" id="2.7.7.84" evidence="4"/>
<evidence type="ECO:0000313" key="5">
    <source>
        <dbReference type="Proteomes" id="UP000507470"/>
    </source>
</evidence>
<dbReference type="Proteomes" id="UP000507470">
    <property type="component" value="Unassembled WGS sequence"/>
</dbReference>
<reference evidence="4 5" key="1">
    <citation type="submission" date="2020-06" db="EMBL/GenBank/DDBJ databases">
        <authorList>
            <person name="Li R."/>
            <person name="Bekaert M."/>
        </authorList>
    </citation>
    <scope>NUCLEOTIDE SEQUENCE [LARGE SCALE GENOMIC DNA]</scope>
    <source>
        <strain evidence="5">wild</strain>
    </source>
</reference>
<dbReference type="SUPFAM" id="SSF81631">
    <property type="entry name" value="PAP/OAS1 substrate-binding domain"/>
    <property type="match status" value="1"/>
</dbReference>
<keyword evidence="4" id="KW-0808">Transferase</keyword>
<protein>
    <submittedName>
        <fullName evidence="4">OAS</fullName>
        <ecNumber evidence="4">2.7.7.84</ecNumber>
    </submittedName>
</protein>
<name>A0A6J8E7P5_MYTCO</name>
<evidence type="ECO:0000256" key="1">
    <source>
        <dbReference type="ARBA" id="ARBA00009526"/>
    </source>
</evidence>
<comment type="similarity">
    <text evidence="1">Belongs to the 2-5A synthase family.</text>
</comment>
<dbReference type="OrthoDB" id="6158740at2759"/>
<feature type="domain" description="Polymerase nucleotidyl transferase" evidence="2">
    <location>
        <begin position="54"/>
        <end position="98"/>
    </location>
</feature>
<organism evidence="4 5">
    <name type="scientific">Mytilus coruscus</name>
    <name type="common">Sea mussel</name>
    <dbReference type="NCBI Taxonomy" id="42192"/>
    <lineage>
        <taxon>Eukaryota</taxon>
        <taxon>Metazoa</taxon>
        <taxon>Spiralia</taxon>
        <taxon>Lophotrochozoa</taxon>
        <taxon>Mollusca</taxon>
        <taxon>Bivalvia</taxon>
        <taxon>Autobranchia</taxon>
        <taxon>Pteriomorphia</taxon>
        <taxon>Mytilida</taxon>
        <taxon>Mytiloidea</taxon>
        <taxon>Mytilidae</taxon>
        <taxon>Mytilinae</taxon>
        <taxon>Mytilus</taxon>
    </lineage>
</organism>
<sequence length="350" mass="39834">MGTYSLDYGDKESGGKLTSFIDRDVNPNANYLDKCGECTNMIVSFMHEVTPYSIASTIKGGSLGKGTAVKGKSDLDILFVVNDIKSIEDLMKKLKQIKHELHNALCCGSFSSVNGPLSQEEKKRRRQLKKNKPFKVSNIRRTPFTVSFTMTLPNGTSMPVDLIIVPNLPKSGPHGKFSREDLTNIYQQMKAHPEQRDYFAKCVSPLQVSFVKDVPEKVKRAIRLTKYWAKTNKHKLPSYAIELLAIKTYEDFNRPEPGGITEKKIVNAIFTQLKDCKNIKIEWNTNYNLDDYERPDGPYIMDPANPYHNLFRPKTEKYWINRNESESVILSEPDISRIESDAAIALESMH</sequence>
<dbReference type="InterPro" id="IPR002934">
    <property type="entry name" value="Polymerase_NTP_transf_dom"/>
</dbReference>
<dbReference type="EMBL" id="CACVKT020008681">
    <property type="protein sequence ID" value="CAC5416754.1"/>
    <property type="molecule type" value="Genomic_DNA"/>
</dbReference>